<dbReference type="InterPro" id="IPR008014">
    <property type="entry name" value="GSK3-bd"/>
</dbReference>
<name>A0A6M2DMF1_XENCH</name>
<protein>
    <submittedName>
        <fullName evidence="2">Uncharacterized protein</fullName>
    </submittedName>
</protein>
<reference evidence="2" key="1">
    <citation type="submission" date="2020-03" db="EMBL/GenBank/DDBJ databases">
        <title>Transcriptomic Profiling of the Digestive Tract of the Rat Flea, Xenopsylla cheopis, Following Blood Feeding and Infection with Yersinia pestis.</title>
        <authorList>
            <person name="Bland D.M."/>
            <person name="Martens C.A."/>
            <person name="Virtaneva K."/>
            <person name="Kanakabandi K."/>
            <person name="Long D."/>
            <person name="Rosenke R."/>
            <person name="Saturday G.A."/>
            <person name="Hoyt F.H."/>
            <person name="Bruno D.P."/>
            <person name="Ribeiro J.M.C."/>
            <person name="Hinnebusch J."/>
        </authorList>
    </citation>
    <scope>NUCLEOTIDE SEQUENCE</scope>
</reference>
<dbReference type="EMBL" id="GIIL01002535">
    <property type="protein sequence ID" value="NOV46261.1"/>
    <property type="molecule type" value="Transcribed_RNA"/>
</dbReference>
<comment type="similarity">
    <text evidence="1">Belongs to the GSK-3-binding protein family.</text>
</comment>
<organism evidence="2">
    <name type="scientific">Xenopsylla cheopis</name>
    <name type="common">Oriental rat flea</name>
    <name type="synonym">Pulex cheopis</name>
    <dbReference type="NCBI Taxonomy" id="163159"/>
    <lineage>
        <taxon>Eukaryota</taxon>
        <taxon>Metazoa</taxon>
        <taxon>Ecdysozoa</taxon>
        <taxon>Arthropoda</taxon>
        <taxon>Hexapoda</taxon>
        <taxon>Insecta</taxon>
        <taxon>Pterygota</taxon>
        <taxon>Neoptera</taxon>
        <taxon>Endopterygota</taxon>
        <taxon>Siphonaptera</taxon>
        <taxon>Pulicidae</taxon>
        <taxon>Xenopsyllinae</taxon>
        <taxon>Xenopsylla</taxon>
    </lineage>
</organism>
<dbReference type="AlphaFoldDB" id="A0A6M2DMF1"/>
<accession>A0A6M2DMF1</accession>
<evidence type="ECO:0000313" key="2">
    <source>
        <dbReference type="EMBL" id="NOV46261.1"/>
    </source>
</evidence>
<sequence>MPTKQQTTTGLHVVEDIVSEIKENLRYRNVALKAKSSLKTPVRRSTPYHIPCRSWSEDAAAIKSKKQREEEEDPYELLQALIDNNTLVKEAVRRLQQGLSAKQRYFYESDEECMSPVLRMCRLEL</sequence>
<proteinExistence type="inferred from homology"/>
<evidence type="ECO:0000256" key="1">
    <source>
        <dbReference type="ARBA" id="ARBA00010422"/>
    </source>
</evidence>
<dbReference type="Pfam" id="PF05350">
    <property type="entry name" value="GSK-3_bind"/>
    <property type="match status" value="1"/>
</dbReference>